<feature type="chain" id="PRO_5046128867" description="Secreted protein" evidence="1">
    <location>
        <begin position="21"/>
        <end position="114"/>
    </location>
</feature>
<gene>
    <name evidence="2" type="ORF">GPA22_18475</name>
</gene>
<sequence length="114" mass="12097">MRKLVLLFFMFFLPLQWCTAAVVEYRGEAALAGSAGHGVLQAADDGGQGGGGGDGHLWSEVGCAGLHCHCLHAVFRLPRVPAVPSFEANDTPYGAFVPDPPPERFLRPPLAVLV</sequence>
<evidence type="ECO:0000256" key="1">
    <source>
        <dbReference type="SAM" id="SignalP"/>
    </source>
</evidence>
<dbReference type="EMBL" id="WTVN01000035">
    <property type="protein sequence ID" value="NMG45706.1"/>
    <property type="molecule type" value="Genomic_DNA"/>
</dbReference>
<keyword evidence="3" id="KW-1185">Reference proteome</keyword>
<reference evidence="2 3" key="1">
    <citation type="submission" date="2019-12" db="EMBL/GenBank/DDBJ databases">
        <title>Comparative genomics gives insights into the taxonomy of the Azoarcus-Aromatoleum group and reveals separate origins of nif in the plant-associated Azoarcus and non-plant-associated Aromatoleum sub-groups.</title>
        <authorList>
            <person name="Lafos M."/>
            <person name="Maluk M."/>
            <person name="Batista M."/>
            <person name="Junghare M."/>
            <person name="Carmona M."/>
            <person name="Faoro H."/>
            <person name="Cruz L.M."/>
            <person name="Battistoni F."/>
            <person name="De Souza E."/>
            <person name="Pedrosa F."/>
            <person name="Chen W.-M."/>
            <person name="Poole P.S."/>
            <person name="Dixon R.A."/>
            <person name="James E.K."/>
        </authorList>
    </citation>
    <scope>NUCLEOTIDE SEQUENCE [LARGE SCALE GENOMIC DNA]</scope>
    <source>
        <strain evidence="2 3">Td21</strain>
    </source>
</reference>
<evidence type="ECO:0008006" key="4">
    <source>
        <dbReference type="Google" id="ProtNLM"/>
    </source>
</evidence>
<accession>A0ABX1Q1W9</accession>
<protein>
    <recommendedName>
        <fullName evidence="4">Secreted protein</fullName>
    </recommendedName>
</protein>
<dbReference type="RefSeq" id="WP_169257539.1">
    <property type="nucleotide sequence ID" value="NZ_WTVN01000035.1"/>
</dbReference>
<feature type="signal peptide" evidence="1">
    <location>
        <begin position="1"/>
        <end position="20"/>
    </location>
</feature>
<organism evidence="2 3">
    <name type="scientific">Aromatoleum toluvorans</name>
    <dbReference type="NCBI Taxonomy" id="92002"/>
    <lineage>
        <taxon>Bacteria</taxon>
        <taxon>Pseudomonadati</taxon>
        <taxon>Pseudomonadota</taxon>
        <taxon>Betaproteobacteria</taxon>
        <taxon>Rhodocyclales</taxon>
        <taxon>Rhodocyclaceae</taxon>
        <taxon>Aromatoleum</taxon>
    </lineage>
</organism>
<keyword evidence="1" id="KW-0732">Signal</keyword>
<comment type="caution">
    <text evidence="2">The sequence shown here is derived from an EMBL/GenBank/DDBJ whole genome shotgun (WGS) entry which is preliminary data.</text>
</comment>
<evidence type="ECO:0000313" key="3">
    <source>
        <dbReference type="Proteomes" id="UP000623795"/>
    </source>
</evidence>
<name>A0ABX1Q1W9_9RHOO</name>
<evidence type="ECO:0000313" key="2">
    <source>
        <dbReference type="EMBL" id="NMG45706.1"/>
    </source>
</evidence>
<proteinExistence type="predicted"/>
<dbReference type="Proteomes" id="UP000623795">
    <property type="component" value="Unassembled WGS sequence"/>
</dbReference>